<dbReference type="RefSeq" id="WP_196913285.1">
    <property type="nucleotide sequence ID" value="NZ_JADTFC010000063.1"/>
</dbReference>
<evidence type="ECO:0000313" key="1">
    <source>
        <dbReference type="EMBL" id="MBG6290059.1"/>
    </source>
</evidence>
<gene>
    <name evidence="1" type="ORF">I5I61_21600</name>
</gene>
<evidence type="ECO:0000313" key="2">
    <source>
        <dbReference type="Proteomes" id="UP000608450"/>
    </source>
</evidence>
<accession>A0ABS0KPQ6</accession>
<sequence length="100" mass="10262">MRTISDVIKGDQTFVADALLLGIVTGSVLVKSNVTLAVDGVITGDLTIEANSSVVIRGTVSGSVFNNGGKLEVRGVVTGAVHRNGGETLVYRHAIIGEAL</sequence>
<name>A0ABS0KPQ6_PSENT</name>
<proteinExistence type="predicted"/>
<dbReference type="Proteomes" id="UP000608450">
    <property type="component" value="Unassembled WGS sequence"/>
</dbReference>
<dbReference type="EMBL" id="JADTFC010000063">
    <property type="protein sequence ID" value="MBG6290059.1"/>
    <property type="molecule type" value="Genomic_DNA"/>
</dbReference>
<reference evidence="1 2" key="1">
    <citation type="submission" date="2020-11" db="EMBL/GenBank/DDBJ databases">
        <title>Enhanced detection system for hospital associated transmission using whole genome sequencing surveillance.</title>
        <authorList>
            <person name="Harrison L.H."/>
            <person name="Van Tyne D."/>
            <person name="Marsh J.W."/>
            <person name="Griffith M.P."/>
            <person name="Snyder D.J."/>
            <person name="Cooper V.S."/>
            <person name="Mustapha M."/>
        </authorList>
    </citation>
    <scope>NUCLEOTIDE SEQUENCE [LARGE SCALE GENOMIC DNA]</scope>
    <source>
        <strain evidence="1 2">PSA00705</strain>
    </source>
</reference>
<comment type="caution">
    <text evidence="1">The sequence shown here is derived from an EMBL/GenBank/DDBJ whole genome shotgun (WGS) entry which is preliminary data.</text>
</comment>
<organism evidence="1 2">
    <name type="scientific">Pseudomonas nitroreducens</name>
    <dbReference type="NCBI Taxonomy" id="46680"/>
    <lineage>
        <taxon>Bacteria</taxon>
        <taxon>Pseudomonadati</taxon>
        <taxon>Pseudomonadota</taxon>
        <taxon>Gammaproteobacteria</taxon>
        <taxon>Pseudomonadales</taxon>
        <taxon>Pseudomonadaceae</taxon>
        <taxon>Pseudomonas</taxon>
    </lineage>
</organism>
<protein>
    <submittedName>
        <fullName evidence="1">Polymer-forming cytoskeletal protein</fullName>
    </submittedName>
</protein>
<keyword evidence="2" id="KW-1185">Reference proteome</keyword>